<proteinExistence type="predicted"/>
<dbReference type="Pfam" id="PF17389">
    <property type="entry name" value="Bac_rhamnosid6H"/>
    <property type="match status" value="1"/>
</dbReference>
<evidence type="ECO:0000313" key="3">
    <source>
        <dbReference type="EMBL" id="RCW34623.1"/>
    </source>
</evidence>
<organism evidence="3 4">
    <name type="scientific">Marinilabilia salmonicolor</name>
    <dbReference type="NCBI Taxonomy" id="989"/>
    <lineage>
        <taxon>Bacteria</taxon>
        <taxon>Pseudomonadati</taxon>
        <taxon>Bacteroidota</taxon>
        <taxon>Bacteroidia</taxon>
        <taxon>Marinilabiliales</taxon>
        <taxon>Marinilabiliaceae</taxon>
        <taxon>Marinilabilia</taxon>
    </lineage>
</organism>
<keyword evidence="4" id="KW-1185">Reference proteome</keyword>
<evidence type="ECO:0000256" key="1">
    <source>
        <dbReference type="SAM" id="SignalP"/>
    </source>
</evidence>
<feature type="domain" description="CBM6" evidence="2">
    <location>
        <begin position="750"/>
        <end position="881"/>
    </location>
</feature>
<name>A0A368V1E5_9BACT</name>
<keyword evidence="1" id="KW-0732">Signal</keyword>
<dbReference type="Gene3D" id="2.60.120.260">
    <property type="entry name" value="Galactose-binding domain-like"/>
    <property type="match status" value="1"/>
</dbReference>
<dbReference type="GO" id="GO:0005975">
    <property type="term" value="P:carbohydrate metabolic process"/>
    <property type="evidence" value="ECO:0007669"/>
    <property type="project" value="InterPro"/>
</dbReference>
<dbReference type="AlphaFoldDB" id="A0A368V1E5"/>
<dbReference type="InterPro" id="IPR012341">
    <property type="entry name" value="6hp_glycosidase-like_sf"/>
</dbReference>
<dbReference type="Proteomes" id="UP000252733">
    <property type="component" value="Unassembled WGS sequence"/>
</dbReference>
<dbReference type="Gene3D" id="1.50.10.10">
    <property type="match status" value="1"/>
</dbReference>
<protein>
    <submittedName>
        <fullName evidence="3">Glycogen debranching enzyme</fullName>
    </submittedName>
</protein>
<dbReference type="EMBL" id="QPIZ01000011">
    <property type="protein sequence ID" value="RCW34623.1"/>
    <property type="molecule type" value="Genomic_DNA"/>
</dbReference>
<comment type="caution">
    <text evidence="3">The sequence shown here is derived from an EMBL/GenBank/DDBJ whole genome shotgun (WGS) entry which is preliminary data.</text>
</comment>
<dbReference type="InterPro" id="IPR035396">
    <property type="entry name" value="Bac_rhamnosid6H"/>
</dbReference>
<dbReference type="InterPro" id="IPR005084">
    <property type="entry name" value="CBM6"/>
</dbReference>
<evidence type="ECO:0000313" key="4">
    <source>
        <dbReference type="Proteomes" id="UP000252733"/>
    </source>
</evidence>
<accession>A0A368V1E5</accession>
<reference evidence="3 4" key="1">
    <citation type="submission" date="2018-07" db="EMBL/GenBank/DDBJ databases">
        <title>Freshwater and sediment microbial communities from various areas in North America, analyzing microbe dynamics in response to fracking.</title>
        <authorList>
            <person name="Lamendella R."/>
        </authorList>
    </citation>
    <scope>NUCLEOTIDE SEQUENCE [LARGE SCALE GENOMIC DNA]</scope>
    <source>
        <strain evidence="3 4">160A</strain>
    </source>
</reference>
<dbReference type="Gene3D" id="2.60.420.10">
    <property type="entry name" value="Maltose phosphorylase, domain 3"/>
    <property type="match status" value="1"/>
</dbReference>
<evidence type="ECO:0000259" key="2">
    <source>
        <dbReference type="PROSITE" id="PS51175"/>
    </source>
</evidence>
<gene>
    <name evidence="3" type="ORF">DFO77_111125</name>
</gene>
<dbReference type="InterPro" id="IPR008928">
    <property type="entry name" value="6-hairpin_glycosidase_sf"/>
</dbReference>
<sequence>MNFAKYLFLLLIAGLSACMSEPVLYESDAYTVYHNKVKQGNYSAVVNDDTYLVSNYESQESQRFSPVIQFKFSINGGDNEMGYNQDHQANIFPVWEDSVVLDVTFGEKANLRKEVAADKSVPRNTPVTFRVDFNPVLKDFESNGFYEDPHGNRIYKEDFKGLFIAGSAHPLSWDFENLMNNPQAKLTDEDNDGIYVITLVFNDYDPSAYVSSEWTPANDISKYPSFTGSIPLLNAIYNLSLDELEKLKEEDGTFRTGKEWSGVWTRDVSYSVYLSLAMLEPGMSKTSLMRKVKNNRIIQDTGTGGAWPVSSDRVVWSLAAWEIYKYTGDKDWLRSAYEIISNTISVDEKTVLNKAYGLYSGESSFLDWRKQTYPLWMEPTDIYASLNLGTNMVFYQTLNILDQMAGELEICDTDWKQKAGMLKQSINKYFWMPEKGYYGQYLYGDRYFNLSEKSETLGEALGVLFDVADQEQRSQILTHVPNLEYGTPCVWPQIPNVRPYHNNGIWPFVQAYWTLAAAKEKHSELVQYGYASLLRPAALFLTNKENFVAETGDFAGTEINSDWQQWSVAGQLAMNYRILFGMNLGTNTLSFNPVIPESFSGVYQLRDFPYRNAVLDIEVEGFGDEVKEFYLDDELQHEQVIGAGLKGKHTIKMVMNNQAQKHDFNRSEFMVSPETPMATFSDEQLSWSPVGEKVIYQVFCNGKMVSETSGTNFEFEGFEAGSEFQVQAKTENGLKSFLSEPVFYREHNTLIFEAEDFNLANQSKFPGFEGDGYVEFSMEQKNYLKFSVSSAESGKWFLSFRYANGSGPVNTDNKCGIRTLFVNGEFASSLVFPQRGNGEWANWGTTNTIEVELREGKNQLEIGFESFNENMNGDINKFFIDRVILEKK</sequence>
<dbReference type="GO" id="GO:0030246">
    <property type="term" value="F:carbohydrate binding"/>
    <property type="evidence" value="ECO:0007669"/>
    <property type="project" value="InterPro"/>
</dbReference>
<dbReference type="PROSITE" id="PS51257">
    <property type="entry name" value="PROKAR_LIPOPROTEIN"/>
    <property type="match status" value="1"/>
</dbReference>
<dbReference type="InterPro" id="IPR008979">
    <property type="entry name" value="Galactose-bd-like_sf"/>
</dbReference>
<feature type="chain" id="PRO_5016959082" evidence="1">
    <location>
        <begin position="26"/>
        <end position="888"/>
    </location>
</feature>
<feature type="signal peptide" evidence="1">
    <location>
        <begin position="1"/>
        <end position="25"/>
    </location>
</feature>
<dbReference type="SUPFAM" id="SSF48208">
    <property type="entry name" value="Six-hairpin glycosidases"/>
    <property type="match status" value="1"/>
</dbReference>
<dbReference type="SUPFAM" id="SSF49785">
    <property type="entry name" value="Galactose-binding domain-like"/>
    <property type="match status" value="1"/>
</dbReference>
<dbReference type="PROSITE" id="PS51175">
    <property type="entry name" value="CBM6"/>
    <property type="match status" value="1"/>
</dbReference>
<dbReference type="RefSeq" id="WP_114437070.1">
    <property type="nucleotide sequence ID" value="NZ_QPIZ01000011.1"/>
</dbReference>